<dbReference type="SUPFAM" id="SSF52141">
    <property type="entry name" value="Uracil-DNA glycosylase-like"/>
    <property type="match status" value="1"/>
</dbReference>
<dbReference type="Proteomes" id="UP000516305">
    <property type="component" value="Chromosome"/>
</dbReference>
<dbReference type="AlphaFoldDB" id="A0A7H0VGS7"/>
<dbReference type="EMBL" id="CP060139">
    <property type="protein sequence ID" value="QNR24925.1"/>
    <property type="molecule type" value="Genomic_DNA"/>
</dbReference>
<keyword evidence="3" id="KW-1185">Reference proteome</keyword>
<proteinExistence type="predicted"/>
<name>A0A7H0VGS7_9FLAO</name>
<dbReference type="KEGG" id="chyd:H4K34_03530"/>
<dbReference type="CDD" id="cd19375">
    <property type="entry name" value="UDG-F3-like_SMUG2"/>
    <property type="match status" value="1"/>
</dbReference>
<organism evidence="2 3">
    <name type="scientific">Croceimicrobium hydrocarbonivorans</name>
    <dbReference type="NCBI Taxonomy" id="2761580"/>
    <lineage>
        <taxon>Bacteria</taxon>
        <taxon>Pseudomonadati</taxon>
        <taxon>Bacteroidota</taxon>
        <taxon>Flavobacteriia</taxon>
        <taxon>Flavobacteriales</taxon>
        <taxon>Owenweeksiaceae</taxon>
        <taxon>Croceimicrobium</taxon>
    </lineage>
</organism>
<evidence type="ECO:0000313" key="3">
    <source>
        <dbReference type="Proteomes" id="UP000516305"/>
    </source>
</evidence>
<dbReference type="Pfam" id="PF03167">
    <property type="entry name" value="UDG"/>
    <property type="match status" value="1"/>
</dbReference>
<sequence length="228" mass="26586">MLKDQILEFYHKLHLDEKLLPEKVRVMNPYQEENPEVERLLKEYYAQFYSDNNPRGLILGINPGRLGAGQTGIPFTDTPALREHCQIETEIETRETSSEFVYKVVESYGGAQAFFGDWFIGAACPLGFLHFNEKGNWINWNYYDQEDLYQAVKGFMIEQLRIQAELCGSPAKAVVWGTGKNFKYLKALNKEAQIFEELIPLEHPRYVMQYKRKQLDEYLSKFLAVLKP</sequence>
<dbReference type="RefSeq" id="WP_210759452.1">
    <property type="nucleotide sequence ID" value="NZ_CP060139.1"/>
</dbReference>
<dbReference type="Gene3D" id="3.40.470.10">
    <property type="entry name" value="Uracil-DNA glycosylase-like domain"/>
    <property type="match status" value="1"/>
</dbReference>
<gene>
    <name evidence="2" type="ORF">H4K34_03530</name>
</gene>
<feature type="domain" description="Uracil-DNA glycosylase-like" evidence="1">
    <location>
        <begin position="48"/>
        <end position="227"/>
    </location>
</feature>
<dbReference type="InterPro" id="IPR005122">
    <property type="entry name" value="Uracil-DNA_glycosylase-like"/>
</dbReference>
<evidence type="ECO:0000259" key="1">
    <source>
        <dbReference type="Pfam" id="PF03167"/>
    </source>
</evidence>
<dbReference type="InterPro" id="IPR032579">
    <property type="entry name" value="Phe_SMUG2-like"/>
</dbReference>
<dbReference type="InterPro" id="IPR036895">
    <property type="entry name" value="Uracil-DNA_glycosylase-like_sf"/>
</dbReference>
<reference evidence="2 3" key="1">
    <citation type="submission" date="2020-08" db="EMBL/GenBank/DDBJ databases">
        <title>Croceimicrobium hydrocarbonivorans gen. nov., sp. nov., a novel marine bacterium isolated from a bacterial consortium that degrades polyethylene terephthalate.</title>
        <authorList>
            <person name="Liu R."/>
        </authorList>
    </citation>
    <scope>NUCLEOTIDE SEQUENCE [LARGE SCALE GENOMIC DNA]</scope>
    <source>
        <strain evidence="2 3">A20-9</strain>
    </source>
</reference>
<evidence type="ECO:0000313" key="2">
    <source>
        <dbReference type="EMBL" id="QNR24925.1"/>
    </source>
</evidence>
<protein>
    <submittedName>
        <fullName evidence="2">DUF4918 family protein</fullName>
    </submittedName>
</protein>
<accession>A0A7H0VGS7</accession>